<dbReference type="Proteomes" id="UP001232148">
    <property type="component" value="Unassembled WGS sequence"/>
</dbReference>
<reference evidence="2" key="1">
    <citation type="submission" date="2021-06" db="EMBL/GenBank/DDBJ databases">
        <title>Comparative genomics, transcriptomics and evolutionary studies reveal genomic signatures of adaptation to plant cell wall in hemibiotrophic fungi.</title>
        <authorList>
            <consortium name="DOE Joint Genome Institute"/>
            <person name="Baroncelli R."/>
            <person name="Diaz J.F."/>
            <person name="Benocci T."/>
            <person name="Peng M."/>
            <person name="Battaglia E."/>
            <person name="Haridas S."/>
            <person name="Andreopoulos W."/>
            <person name="Labutti K."/>
            <person name="Pangilinan J."/>
            <person name="Floch G.L."/>
            <person name="Makela M.R."/>
            <person name="Henrissat B."/>
            <person name="Grigoriev I.V."/>
            <person name="Crouch J.A."/>
            <person name="De Vries R.P."/>
            <person name="Sukno S.A."/>
            <person name="Thon M.R."/>
        </authorList>
    </citation>
    <scope>NUCLEOTIDE SEQUENCE</scope>
    <source>
        <strain evidence="2">MAFF235873</strain>
    </source>
</reference>
<keyword evidence="3" id="KW-1185">Reference proteome</keyword>
<organism evidence="2 3">
    <name type="scientific">Colletotrichum zoysiae</name>
    <dbReference type="NCBI Taxonomy" id="1216348"/>
    <lineage>
        <taxon>Eukaryota</taxon>
        <taxon>Fungi</taxon>
        <taxon>Dikarya</taxon>
        <taxon>Ascomycota</taxon>
        <taxon>Pezizomycotina</taxon>
        <taxon>Sordariomycetes</taxon>
        <taxon>Hypocreomycetidae</taxon>
        <taxon>Glomerellales</taxon>
        <taxon>Glomerellaceae</taxon>
        <taxon>Colletotrichum</taxon>
        <taxon>Colletotrichum graminicola species complex</taxon>
    </lineage>
</organism>
<dbReference type="EMBL" id="MU842822">
    <property type="protein sequence ID" value="KAK2033454.1"/>
    <property type="molecule type" value="Genomic_DNA"/>
</dbReference>
<comment type="caution">
    <text evidence="2">The sequence shown here is derived from an EMBL/GenBank/DDBJ whole genome shotgun (WGS) entry which is preliminary data.</text>
</comment>
<evidence type="ECO:0000313" key="3">
    <source>
        <dbReference type="Proteomes" id="UP001232148"/>
    </source>
</evidence>
<feature type="region of interest" description="Disordered" evidence="1">
    <location>
        <begin position="1"/>
        <end position="25"/>
    </location>
</feature>
<name>A0AAD9HT84_9PEZI</name>
<sequence>MVEKRVSKEMETTPGGGQAGRQAGRQAGISSVYWLRKKQATKGGRSETKLRTARTVPVPAYPPRYPGMMYARHLLGPVPVHESLIHSAQFSAKLNFYANGAPLWKTLIGLGRAPMALTALAVAKLVPGDAATHSGRQCASEEMNRDIFLGRSVRGTVGVLVWPG</sequence>
<evidence type="ECO:0000313" key="2">
    <source>
        <dbReference type="EMBL" id="KAK2033454.1"/>
    </source>
</evidence>
<feature type="compositionally biased region" description="Basic and acidic residues" evidence="1">
    <location>
        <begin position="1"/>
        <end position="11"/>
    </location>
</feature>
<accession>A0AAD9HT84</accession>
<protein>
    <submittedName>
        <fullName evidence="2">Uncharacterized protein</fullName>
    </submittedName>
</protein>
<evidence type="ECO:0000256" key="1">
    <source>
        <dbReference type="SAM" id="MobiDB-lite"/>
    </source>
</evidence>
<dbReference type="AlphaFoldDB" id="A0AAD9HT84"/>
<proteinExistence type="predicted"/>
<gene>
    <name evidence="2" type="ORF">LX32DRAFT_649289</name>
</gene>